<dbReference type="Proteomes" id="UP000515154">
    <property type="component" value="Unplaced"/>
</dbReference>
<dbReference type="SUPFAM" id="SSF53639">
    <property type="entry name" value="AraD/HMP-PK domain-like"/>
    <property type="match status" value="1"/>
</dbReference>
<gene>
    <name evidence="2" type="primary">LOC115227360</name>
</gene>
<sequence>MSSFRPISTQQDYLYLTKLARVDYYFRHQIGLEPIGALRPDFAQESLDLISLCRLISSLGYSECVGDTLAFNLDNSSILTTPCGVSWSVLRAQELICVTESGLSDHRTNSRGYNTLLYKINKSIFHSFPELKFAAFLCSPMFIATSMDKSRRMQAGVSILEMNDLGGIGLEPTEILAKLSYSISVRNLIHFKALLIHGLGAIVISRTADELFISLKKLIDSFPFASPSNSNLNFPIFADFSDWNSYVQIQEISLVGLTLVVQYLIKLIYLVIMGITGLTKLIGDYAPSAIKHPQLNNLFGKN</sequence>
<accession>A0A6P7TPH0</accession>
<dbReference type="RefSeq" id="XP_029654084.1">
    <property type="nucleotide sequence ID" value="XM_029798224.1"/>
</dbReference>
<evidence type="ECO:0000313" key="1">
    <source>
        <dbReference type="Proteomes" id="UP000515154"/>
    </source>
</evidence>
<keyword evidence="1" id="KW-1185">Reference proteome</keyword>
<dbReference type="InterPro" id="IPR036409">
    <property type="entry name" value="Aldolase_II/adducin_N_sf"/>
</dbReference>
<reference evidence="2" key="1">
    <citation type="submission" date="2025-08" db="UniProtKB">
        <authorList>
            <consortium name="RefSeq"/>
        </authorList>
    </citation>
    <scope>IDENTIFICATION</scope>
</reference>
<organism evidence="1 2">
    <name type="scientific">Octopus sinensis</name>
    <name type="common">East Asian common octopus</name>
    <dbReference type="NCBI Taxonomy" id="2607531"/>
    <lineage>
        <taxon>Eukaryota</taxon>
        <taxon>Metazoa</taxon>
        <taxon>Spiralia</taxon>
        <taxon>Lophotrochozoa</taxon>
        <taxon>Mollusca</taxon>
        <taxon>Cephalopoda</taxon>
        <taxon>Coleoidea</taxon>
        <taxon>Octopodiformes</taxon>
        <taxon>Octopoda</taxon>
        <taxon>Incirrata</taxon>
        <taxon>Octopodidae</taxon>
        <taxon>Octopus</taxon>
    </lineage>
</organism>
<dbReference type="AlphaFoldDB" id="A0A6P7TPH0"/>
<dbReference type="KEGG" id="osn:115227360"/>
<name>A0A6P7TPH0_9MOLL</name>
<dbReference type="Gene3D" id="3.40.225.10">
    <property type="entry name" value="Class II aldolase/adducin N-terminal domain"/>
    <property type="match status" value="1"/>
</dbReference>
<proteinExistence type="predicted"/>
<evidence type="ECO:0000313" key="2">
    <source>
        <dbReference type="RefSeq" id="XP_029654084.1"/>
    </source>
</evidence>
<protein>
    <submittedName>
        <fullName evidence="2">Uncharacterized protein LOC115227360</fullName>
    </submittedName>
</protein>